<reference evidence="12" key="2">
    <citation type="journal article" date="2019" name="Int. J. Syst. Evol. Microbiol.">
        <title>The Global Catalogue of Microorganisms (GCM) 10K type strain sequencing project: providing services to taxonomists for standard genome sequencing and annotation.</title>
        <authorList>
            <consortium name="The Broad Institute Genomics Platform"/>
            <consortium name="The Broad Institute Genome Sequencing Center for Infectious Disease"/>
            <person name="Wu L."/>
            <person name="Ma J."/>
        </authorList>
    </citation>
    <scope>NUCLEOTIDE SEQUENCE [LARGE SCALE GENOMIC DNA]</scope>
    <source>
        <strain evidence="12">CGMCC 1.15644</strain>
    </source>
</reference>
<reference evidence="10 11" key="3">
    <citation type="submission" date="2019-03" db="EMBL/GenBank/DDBJ databases">
        <title>Genomic Encyclopedia of Type Strains, Phase IV (KMG-IV): sequencing the most valuable type-strain genomes for metagenomic binning, comparative biology and taxonomic classification.</title>
        <authorList>
            <person name="Goeker M."/>
        </authorList>
    </citation>
    <scope>NUCLEOTIDE SEQUENCE [LARGE SCALE GENOMIC DNA]</scope>
    <source>
        <strain evidence="10 11">DSM 103236</strain>
    </source>
</reference>
<dbReference type="InterPro" id="IPR019734">
    <property type="entry name" value="TPR_rpt"/>
</dbReference>
<dbReference type="InterPro" id="IPR050736">
    <property type="entry name" value="Sensor_HK_Regulatory"/>
</dbReference>
<dbReference type="Gene3D" id="1.10.287.130">
    <property type="match status" value="1"/>
</dbReference>
<keyword evidence="7" id="KW-1133">Transmembrane helix</keyword>
<dbReference type="InterPro" id="IPR004358">
    <property type="entry name" value="Sig_transdc_His_kin-like_C"/>
</dbReference>
<evidence type="ECO:0000313" key="10">
    <source>
        <dbReference type="EMBL" id="TCO19280.1"/>
    </source>
</evidence>
<name>A0A4R2H2R0_9SPHI</name>
<accession>A0A4R2H2R0</accession>
<protein>
    <recommendedName>
        <fullName evidence="2">histidine kinase</fullName>
        <ecNumber evidence="2">2.7.13.3</ecNumber>
    </recommendedName>
</protein>
<feature type="transmembrane region" description="Helical" evidence="7">
    <location>
        <begin position="406"/>
        <end position="426"/>
    </location>
</feature>
<evidence type="ECO:0000313" key="12">
    <source>
        <dbReference type="Proteomes" id="UP000622648"/>
    </source>
</evidence>
<dbReference type="EMBL" id="SLWO01000010">
    <property type="protein sequence ID" value="TCO19280.1"/>
    <property type="molecule type" value="Genomic_DNA"/>
</dbReference>
<dbReference type="InterPro" id="IPR011990">
    <property type="entry name" value="TPR-like_helical_dom_sf"/>
</dbReference>
<dbReference type="PANTHER" id="PTHR43711">
    <property type="entry name" value="TWO-COMPONENT HISTIDINE KINASE"/>
    <property type="match status" value="1"/>
</dbReference>
<keyword evidence="7" id="KW-0812">Transmembrane</keyword>
<reference evidence="9" key="4">
    <citation type="submission" date="2024-05" db="EMBL/GenBank/DDBJ databases">
        <authorList>
            <person name="Sun Q."/>
            <person name="Zhou Y."/>
        </authorList>
    </citation>
    <scope>NUCLEOTIDE SEQUENCE</scope>
    <source>
        <strain evidence="9">CGMCC 1.15644</strain>
    </source>
</reference>
<dbReference type="CDD" id="cd00075">
    <property type="entry name" value="HATPase"/>
    <property type="match status" value="1"/>
</dbReference>
<dbReference type="PROSITE" id="PS50109">
    <property type="entry name" value="HIS_KIN"/>
    <property type="match status" value="1"/>
</dbReference>
<evidence type="ECO:0000313" key="11">
    <source>
        <dbReference type="Proteomes" id="UP000295684"/>
    </source>
</evidence>
<dbReference type="Pfam" id="PF02518">
    <property type="entry name" value="HATPase_c"/>
    <property type="match status" value="1"/>
</dbReference>
<dbReference type="AlphaFoldDB" id="A0A4R2H2R0"/>
<dbReference type="Proteomes" id="UP000295684">
    <property type="component" value="Unassembled WGS sequence"/>
</dbReference>
<gene>
    <name evidence="10" type="ORF">EV200_1102</name>
    <name evidence="9" type="ORF">GCM10011413_40600</name>
</gene>
<evidence type="ECO:0000313" key="9">
    <source>
        <dbReference type="EMBL" id="GGE69869.1"/>
    </source>
</evidence>
<dbReference type="Gene3D" id="1.25.40.10">
    <property type="entry name" value="Tetratricopeptide repeat domain"/>
    <property type="match status" value="2"/>
</dbReference>
<keyword evidence="3" id="KW-0597">Phosphoprotein</keyword>
<keyword evidence="6" id="KW-0902">Two-component regulatory system</keyword>
<dbReference type="Proteomes" id="UP000622648">
    <property type="component" value="Unassembled WGS sequence"/>
</dbReference>
<evidence type="ECO:0000256" key="6">
    <source>
        <dbReference type="ARBA" id="ARBA00023012"/>
    </source>
</evidence>
<keyword evidence="5 10" id="KW-0418">Kinase</keyword>
<dbReference type="Gene3D" id="3.30.565.10">
    <property type="entry name" value="Histidine kinase-like ATPase, C-terminal domain"/>
    <property type="match status" value="1"/>
</dbReference>
<dbReference type="SUPFAM" id="SSF48452">
    <property type="entry name" value="TPR-like"/>
    <property type="match status" value="1"/>
</dbReference>
<dbReference type="SMART" id="SM00387">
    <property type="entry name" value="HATPase_c"/>
    <property type="match status" value="1"/>
</dbReference>
<keyword evidence="12" id="KW-1185">Reference proteome</keyword>
<evidence type="ECO:0000256" key="3">
    <source>
        <dbReference type="ARBA" id="ARBA00022553"/>
    </source>
</evidence>
<dbReference type="InterPro" id="IPR003661">
    <property type="entry name" value="HisK_dim/P_dom"/>
</dbReference>
<dbReference type="PANTHER" id="PTHR43711:SF26">
    <property type="entry name" value="SENSOR HISTIDINE KINASE RCSC"/>
    <property type="match status" value="1"/>
</dbReference>
<evidence type="ECO:0000256" key="5">
    <source>
        <dbReference type="ARBA" id="ARBA00022777"/>
    </source>
</evidence>
<dbReference type="FunFam" id="3.30.565.10:FF:000006">
    <property type="entry name" value="Sensor histidine kinase WalK"/>
    <property type="match status" value="1"/>
</dbReference>
<dbReference type="OrthoDB" id="9810447at2"/>
<organism evidence="10 11">
    <name type="scientific">Pedobacter psychrotolerans</name>
    <dbReference type="NCBI Taxonomy" id="1843235"/>
    <lineage>
        <taxon>Bacteria</taxon>
        <taxon>Pseudomonadati</taxon>
        <taxon>Bacteroidota</taxon>
        <taxon>Sphingobacteriia</taxon>
        <taxon>Sphingobacteriales</taxon>
        <taxon>Sphingobacteriaceae</taxon>
        <taxon>Pedobacter</taxon>
    </lineage>
</organism>
<keyword evidence="4" id="KW-0808">Transferase</keyword>
<dbReference type="InterPro" id="IPR005467">
    <property type="entry name" value="His_kinase_dom"/>
</dbReference>
<evidence type="ECO:0000256" key="7">
    <source>
        <dbReference type="SAM" id="Phobius"/>
    </source>
</evidence>
<evidence type="ECO:0000256" key="4">
    <source>
        <dbReference type="ARBA" id="ARBA00022679"/>
    </source>
</evidence>
<comment type="caution">
    <text evidence="10">The sequence shown here is derived from an EMBL/GenBank/DDBJ whole genome shotgun (WGS) entry which is preliminary data.</text>
</comment>
<dbReference type="PRINTS" id="PR00344">
    <property type="entry name" value="BCTRLSENSOR"/>
</dbReference>
<evidence type="ECO:0000259" key="8">
    <source>
        <dbReference type="PROSITE" id="PS50109"/>
    </source>
</evidence>
<dbReference type="GO" id="GO:0000155">
    <property type="term" value="F:phosphorelay sensor kinase activity"/>
    <property type="evidence" value="ECO:0007669"/>
    <property type="project" value="InterPro"/>
</dbReference>
<dbReference type="SUPFAM" id="SSF55874">
    <property type="entry name" value="ATPase domain of HSP90 chaperone/DNA topoisomerase II/histidine kinase"/>
    <property type="match status" value="1"/>
</dbReference>
<feature type="domain" description="Histidine kinase" evidence="8">
    <location>
        <begin position="465"/>
        <end position="676"/>
    </location>
</feature>
<dbReference type="Pfam" id="PF00512">
    <property type="entry name" value="HisKA"/>
    <property type="match status" value="1"/>
</dbReference>
<reference evidence="9" key="1">
    <citation type="journal article" date="2014" name="Int. J. Syst. Evol. Microbiol.">
        <title>Complete genome of a new Firmicutes species belonging to the dominant human colonic microbiota ('Ruminococcus bicirculans') reveals two chromosomes and a selective capacity to utilize plant glucans.</title>
        <authorList>
            <consortium name="NISC Comparative Sequencing Program"/>
            <person name="Wegmann U."/>
            <person name="Louis P."/>
            <person name="Goesmann A."/>
            <person name="Henrissat B."/>
            <person name="Duncan S.H."/>
            <person name="Flint H.J."/>
        </authorList>
    </citation>
    <scope>NUCLEOTIDE SEQUENCE</scope>
    <source>
        <strain evidence="9">CGMCC 1.15644</strain>
    </source>
</reference>
<comment type="catalytic activity">
    <reaction evidence="1">
        <text>ATP + protein L-histidine = ADP + protein N-phospho-L-histidine.</text>
        <dbReference type="EC" id="2.7.13.3"/>
    </reaction>
</comment>
<dbReference type="CDD" id="cd00082">
    <property type="entry name" value="HisKA"/>
    <property type="match status" value="1"/>
</dbReference>
<dbReference type="InterPro" id="IPR036097">
    <property type="entry name" value="HisK_dim/P_sf"/>
</dbReference>
<dbReference type="SMART" id="SM00388">
    <property type="entry name" value="HisKA"/>
    <property type="match status" value="1"/>
</dbReference>
<dbReference type="InterPro" id="IPR036890">
    <property type="entry name" value="HATPase_C_sf"/>
</dbReference>
<evidence type="ECO:0000256" key="2">
    <source>
        <dbReference type="ARBA" id="ARBA00012438"/>
    </source>
</evidence>
<proteinExistence type="predicted"/>
<keyword evidence="7" id="KW-0472">Membrane</keyword>
<dbReference type="EC" id="2.7.13.3" evidence="2"/>
<dbReference type="SMART" id="SM00028">
    <property type="entry name" value="TPR"/>
    <property type="match status" value="4"/>
</dbReference>
<dbReference type="EMBL" id="BMJO01000009">
    <property type="protein sequence ID" value="GGE69869.1"/>
    <property type="molecule type" value="Genomic_DNA"/>
</dbReference>
<evidence type="ECO:0000256" key="1">
    <source>
        <dbReference type="ARBA" id="ARBA00000085"/>
    </source>
</evidence>
<dbReference type="RefSeq" id="WP_132535985.1">
    <property type="nucleotide sequence ID" value="NZ_BMJO01000009.1"/>
</dbReference>
<sequence>MHKFLLGVAITLCFLSCSKNKPHQTDTGFSDQVKEILKKVDTMNRHGQGKQALLYMDSAYLNLKKPSVKELFQRFNAKFDYYHDYNENGVLANLYADSMLIILKGREHIFKSEYANALFAKGDAILMSKNYNMAFNFYYKGQRFAAKNLEPCLSYGYTYRLGFLRYKQERYLDAIYFFKQAFKEGDQCDDNKTLYDIYFSRHSYLNIIGICFERIGRPDSAIHYYRKSLQFLNQHPQQLPSKKEFTLRATGVVYGNLGGAYLKAGQFGLAEQSLKRSIAINGQSKFYKLDALTAKIKLGYLYLKINHLKEASALIDTMQLEAESPEIAAPIDVKLRLYKLEWQYFNKIKNIPQAYEYLQLYYNVRDSIEQKTLGLKASDIDMSFKNNEQEYQLNTLNQEKDVQGGYLAASVVTLLIVILTVFILWYKKRELKALNIQITEKNTSMQNVLTALEQSQRENTRMMQIVAHDLRSPLAAAISITGLLKHADLTEDEHKMLDLLETSSVQSLDMISDLLNINTNSANMKTEMVELNSLVAYCISLLQFKAQEKAQNLIFTGVKVTIKANGGKIWRVVSNLIVNAIKFSPIGADIEILMIKSDHAVLIKISDKGIGIPIDHREKIFDMFTDTKREGTSGEHSFGIGLAISKQIVEAHHGDIWFESKVDEGSIFYVSLPLDDHAYTNA</sequence>
<dbReference type="SUPFAM" id="SSF47384">
    <property type="entry name" value="Homodimeric domain of signal transducing histidine kinase"/>
    <property type="match status" value="1"/>
</dbReference>
<dbReference type="InterPro" id="IPR003594">
    <property type="entry name" value="HATPase_dom"/>
</dbReference>